<dbReference type="InterPro" id="IPR002885">
    <property type="entry name" value="PPR_rpt"/>
</dbReference>
<dbReference type="Pfam" id="PF13041">
    <property type="entry name" value="PPR_2"/>
    <property type="match status" value="2"/>
</dbReference>
<feature type="repeat" description="PPR" evidence="2">
    <location>
        <begin position="316"/>
        <end position="350"/>
    </location>
</feature>
<feature type="repeat" description="PPR" evidence="2">
    <location>
        <begin position="178"/>
        <end position="208"/>
    </location>
</feature>
<dbReference type="OrthoDB" id="185373at2759"/>
<organism evidence="3 4">
    <name type="scientific">Zostera marina</name>
    <name type="common">Eelgrass</name>
    <dbReference type="NCBI Taxonomy" id="29655"/>
    <lineage>
        <taxon>Eukaryota</taxon>
        <taxon>Viridiplantae</taxon>
        <taxon>Streptophyta</taxon>
        <taxon>Embryophyta</taxon>
        <taxon>Tracheophyta</taxon>
        <taxon>Spermatophyta</taxon>
        <taxon>Magnoliopsida</taxon>
        <taxon>Liliopsida</taxon>
        <taxon>Zosteraceae</taxon>
        <taxon>Zostera</taxon>
    </lineage>
</organism>
<dbReference type="Proteomes" id="UP000036987">
    <property type="component" value="Unassembled WGS sequence"/>
</dbReference>
<protein>
    <submittedName>
        <fullName evidence="3">Putative Pentatricopeptide repeat-containing protein</fullName>
    </submittedName>
</protein>
<proteinExistence type="predicted"/>
<dbReference type="AlphaFoldDB" id="A0A0K9Q2Y0"/>
<dbReference type="GO" id="GO:0099402">
    <property type="term" value="P:plant organ development"/>
    <property type="evidence" value="ECO:0007669"/>
    <property type="project" value="UniProtKB-ARBA"/>
</dbReference>
<dbReference type="PANTHER" id="PTHR47926">
    <property type="entry name" value="PENTATRICOPEPTIDE REPEAT-CONTAINING PROTEIN"/>
    <property type="match status" value="1"/>
</dbReference>
<dbReference type="NCBIfam" id="TIGR00756">
    <property type="entry name" value="PPR"/>
    <property type="match status" value="4"/>
</dbReference>
<dbReference type="OMA" id="FFQNTLM"/>
<sequence>MVCYSHQHSHRSLFRLLNTDDGTGQSHIREIHAQVLRLGHGRDPALLTSLLRHYTSHTPLPPASTAVFSQFSTTPPAFAWNLMIRAHTNSGDPFVAVQIYFNRMVVLGIPIDKFTLPFAVKACAAIFNLGKGKEIHGFAIKTGFYDDVFLQNTIAHFYLECGDVESVRLLFDRMPIKNVVSWTTLVSGLVSLGNLEDARELFDAMPVRNVVSWTAMIDGYAKHGKPEDAVEMFRTMLMEDVKPNEFTFVGLLIACAELGSLELGRWAHNFAQKHPNSRGYMFDTDIFVGTALIDMYSNVGSLADAVKVFDKMPVRSLATWNSMITSFGVHGQGREAVDLFLKMEKEGNVTPDGITFKAVICGCLRDGLVDEGCKMFENMIEKYSIEPTADHWSCLAQLLDIEDANQIRLFAEDRRFWKEDKKWKKLMEVLVVDRRGDELKKLVAKNTFYL</sequence>
<feature type="repeat" description="PPR" evidence="2">
    <location>
        <begin position="209"/>
        <end position="243"/>
    </location>
</feature>
<dbReference type="Pfam" id="PF01535">
    <property type="entry name" value="PPR"/>
    <property type="match status" value="2"/>
</dbReference>
<dbReference type="EMBL" id="LFYR01000244">
    <property type="protein sequence ID" value="KMZ74805.1"/>
    <property type="molecule type" value="Genomic_DNA"/>
</dbReference>
<dbReference type="STRING" id="29655.A0A0K9Q2Y0"/>
<comment type="caution">
    <text evidence="3">The sequence shown here is derived from an EMBL/GenBank/DDBJ whole genome shotgun (WGS) entry which is preliminary data.</text>
</comment>
<keyword evidence="1" id="KW-0677">Repeat</keyword>
<dbReference type="GO" id="GO:0009451">
    <property type="term" value="P:RNA modification"/>
    <property type="evidence" value="ECO:0000318"/>
    <property type="project" value="GO_Central"/>
</dbReference>
<evidence type="ECO:0000313" key="4">
    <source>
        <dbReference type="Proteomes" id="UP000036987"/>
    </source>
</evidence>
<dbReference type="GO" id="GO:0003723">
    <property type="term" value="F:RNA binding"/>
    <property type="evidence" value="ECO:0000318"/>
    <property type="project" value="GO_Central"/>
</dbReference>
<dbReference type="InterPro" id="IPR046960">
    <property type="entry name" value="PPR_At4g14850-like_plant"/>
</dbReference>
<dbReference type="InterPro" id="IPR011990">
    <property type="entry name" value="TPR-like_helical_dom_sf"/>
</dbReference>
<gene>
    <name evidence="3" type="ORF">ZOSMA_122G00730</name>
</gene>
<dbReference type="PANTHER" id="PTHR47926:SF359">
    <property type="entry name" value="PENTACOTRIPEPTIDE-REPEAT REGION OF PRORP DOMAIN-CONTAINING PROTEIN"/>
    <property type="match status" value="1"/>
</dbReference>
<evidence type="ECO:0000256" key="1">
    <source>
        <dbReference type="ARBA" id="ARBA00022737"/>
    </source>
</evidence>
<dbReference type="FunFam" id="1.25.40.10:FF:000158">
    <property type="entry name" value="pentatricopeptide repeat-containing protein At2g33680"/>
    <property type="match status" value="1"/>
</dbReference>
<dbReference type="PROSITE" id="PS51375">
    <property type="entry name" value="PPR"/>
    <property type="match status" value="4"/>
</dbReference>
<feature type="repeat" description="PPR" evidence="2">
    <location>
        <begin position="352"/>
        <end position="382"/>
    </location>
</feature>
<dbReference type="Gene3D" id="1.25.40.10">
    <property type="entry name" value="Tetratricopeptide repeat domain"/>
    <property type="match status" value="3"/>
</dbReference>
<accession>A0A0K9Q2Y0</accession>
<dbReference type="FunFam" id="1.25.40.10:FF:000348">
    <property type="entry name" value="Pentatricopeptide repeat-containing protein chloroplastic"/>
    <property type="match status" value="1"/>
</dbReference>
<reference evidence="4" key="1">
    <citation type="journal article" date="2016" name="Nature">
        <title>The genome of the seagrass Zostera marina reveals angiosperm adaptation to the sea.</title>
        <authorList>
            <person name="Olsen J.L."/>
            <person name="Rouze P."/>
            <person name="Verhelst B."/>
            <person name="Lin Y.-C."/>
            <person name="Bayer T."/>
            <person name="Collen J."/>
            <person name="Dattolo E."/>
            <person name="De Paoli E."/>
            <person name="Dittami S."/>
            <person name="Maumus F."/>
            <person name="Michel G."/>
            <person name="Kersting A."/>
            <person name="Lauritano C."/>
            <person name="Lohaus R."/>
            <person name="Toepel M."/>
            <person name="Tonon T."/>
            <person name="Vanneste K."/>
            <person name="Amirebrahimi M."/>
            <person name="Brakel J."/>
            <person name="Bostroem C."/>
            <person name="Chovatia M."/>
            <person name="Grimwood J."/>
            <person name="Jenkins J.W."/>
            <person name="Jueterbock A."/>
            <person name="Mraz A."/>
            <person name="Stam W.T."/>
            <person name="Tice H."/>
            <person name="Bornberg-Bauer E."/>
            <person name="Green P.J."/>
            <person name="Pearson G.A."/>
            <person name="Procaccini G."/>
            <person name="Duarte C.M."/>
            <person name="Schmutz J."/>
            <person name="Reusch T.B.H."/>
            <person name="Van de Peer Y."/>
        </authorList>
    </citation>
    <scope>NUCLEOTIDE SEQUENCE [LARGE SCALE GENOMIC DNA]</scope>
    <source>
        <strain evidence="4">cv. Finnish</strain>
    </source>
</reference>
<evidence type="ECO:0000313" key="3">
    <source>
        <dbReference type="EMBL" id="KMZ74805.1"/>
    </source>
</evidence>
<keyword evidence="4" id="KW-1185">Reference proteome</keyword>
<name>A0A0K9Q2Y0_ZOSMR</name>
<evidence type="ECO:0000256" key="2">
    <source>
        <dbReference type="PROSITE-ProRule" id="PRU00708"/>
    </source>
</evidence>